<organism evidence="1 2">
    <name type="scientific">Phlyctema vagabunda</name>
    <dbReference type="NCBI Taxonomy" id="108571"/>
    <lineage>
        <taxon>Eukaryota</taxon>
        <taxon>Fungi</taxon>
        <taxon>Dikarya</taxon>
        <taxon>Ascomycota</taxon>
        <taxon>Pezizomycotina</taxon>
        <taxon>Leotiomycetes</taxon>
        <taxon>Helotiales</taxon>
        <taxon>Dermateaceae</taxon>
        <taxon>Phlyctema</taxon>
    </lineage>
</organism>
<keyword evidence="2" id="KW-1185">Reference proteome</keyword>
<name>A0ABR4P9S7_9HELO</name>
<dbReference type="EMBL" id="JBFCZG010000007">
    <property type="protein sequence ID" value="KAL3420071.1"/>
    <property type="molecule type" value="Genomic_DNA"/>
</dbReference>
<comment type="caution">
    <text evidence="1">The sequence shown here is derived from an EMBL/GenBank/DDBJ whole genome shotgun (WGS) entry which is preliminary data.</text>
</comment>
<sequence length="402" mass="43729">MVSISLIIGSLVALGAVYLQAGLYNIVYIFGGLLVREIQPISDFPYECRRVKHQLLESCEHMWLDEGERKIYGACKDLDARRGWNPSVAHLDASKRTLTDRIVVLDIDNPGPDGLYGLHTLSPVGSYRSINGVMQNLDVLAFDVEILEDATRRFYVTNLRVPADEQGTPLDPRKLGANATFEVFDLPRGKSELKHVRTIVNPEVLISPNSITMDGRGGFYFTNDHGTKFGTLFELEPLLGKGSVAHCSATSDVCKIVAKGGFFFPNGIVRGRDGLIYVAQAGAGKITVLSPQPDQSLLKVQDIYIGSPIDNLSIDANGDIFAAVFTHAQKMLAAISGPVLEDAPAAVWRIRKTAGKYETKKVLEDNEGAILSIATVAVHDAKTGRIFAAGISSKFIVVCEPK</sequence>
<protein>
    <recommendedName>
        <fullName evidence="3">SMP-30/Gluconolactonase/LRE-like region domain-containing protein</fullName>
    </recommendedName>
</protein>
<gene>
    <name evidence="1" type="ORF">PVAG01_08570</name>
</gene>
<evidence type="ECO:0000313" key="1">
    <source>
        <dbReference type="EMBL" id="KAL3420071.1"/>
    </source>
</evidence>
<dbReference type="InterPro" id="IPR051288">
    <property type="entry name" value="Serum_paraoxonase/arylesterase"/>
</dbReference>
<evidence type="ECO:0000313" key="2">
    <source>
        <dbReference type="Proteomes" id="UP001629113"/>
    </source>
</evidence>
<dbReference type="PANTHER" id="PTHR11799:SF20">
    <property type="entry name" value="SMP-30_GLUCONOLACTONASE_LRE-LIKE REGION DOMAIN-CONTAINING PROTEIN"/>
    <property type="match status" value="1"/>
</dbReference>
<reference evidence="1 2" key="1">
    <citation type="submission" date="2024-06" db="EMBL/GenBank/DDBJ databases">
        <title>Complete genome of Phlyctema vagabunda strain 19-DSS-EL-015.</title>
        <authorList>
            <person name="Fiorenzani C."/>
        </authorList>
    </citation>
    <scope>NUCLEOTIDE SEQUENCE [LARGE SCALE GENOMIC DNA]</scope>
    <source>
        <strain evidence="1 2">19-DSS-EL-015</strain>
    </source>
</reference>
<dbReference type="Proteomes" id="UP001629113">
    <property type="component" value="Unassembled WGS sequence"/>
</dbReference>
<evidence type="ECO:0008006" key="3">
    <source>
        <dbReference type="Google" id="ProtNLM"/>
    </source>
</evidence>
<dbReference type="PANTHER" id="PTHR11799">
    <property type="entry name" value="PARAOXONASE"/>
    <property type="match status" value="1"/>
</dbReference>
<accession>A0ABR4P9S7</accession>
<dbReference type="Gene3D" id="2.120.10.30">
    <property type="entry name" value="TolB, C-terminal domain"/>
    <property type="match status" value="1"/>
</dbReference>
<dbReference type="SUPFAM" id="SSF63829">
    <property type="entry name" value="Calcium-dependent phosphotriesterase"/>
    <property type="match status" value="1"/>
</dbReference>
<dbReference type="InterPro" id="IPR011042">
    <property type="entry name" value="6-blade_b-propeller_TolB-like"/>
</dbReference>
<proteinExistence type="predicted"/>